<sequence length="286" mass="30606">MAPPDIDERHNEFREHRRVIGPSVHRTIGVLLEDLADPFSGALHRAVEEEARTRGARLLAGGPAGELTHVLQYCRADGLIVVPSGSDQSYLARFAGTPIVCVDRPPTGFETDAVVSTNVAGAAAAVRHLTARGHRRIAYLGGHQSSPTARDRFRGYRQALGDRPGPVVHDLDGESAAERATLALLRRPDAPTALFAGHDPITRGAVRALRRADRHRSVALVGFDDFPLADLLEPAVTVVAQDAARMGRVAAGALFERIDGHEGPPREIRVPTTLVPRGSGEIPTGS</sequence>
<feature type="compositionally biased region" description="Basic and acidic residues" evidence="4">
    <location>
        <begin position="260"/>
        <end position="269"/>
    </location>
</feature>
<accession>A0ABS7AWQ5</accession>
<evidence type="ECO:0000313" key="7">
    <source>
        <dbReference type="Proteomes" id="UP001519863"/>
    </source>
</evidence>
<evidence type="ECO:0000256" key="1">
    <source>
        <dbReference type="ARBA" id="ARBA00023015"/>
    </source>
</evidence>
<reference evidence="6 7" key="1">
    <citation type="journal article" date="2013" name="Antonie Van Leeuwenhoek">
        <title>Actinoplanes hulinensis sp. nov., a novel actinomycete isolated from soybean root (Glycine max (L.) Merr).</title>
        <authorList>
            <person name="Shen Y."/>
            <person name="Liu C."/>
            <person name="Wang X."/>
            <person name="Zhao J."/>
            <person name="Jia F."/>
            <person name="Zhang Y."/>
            <person name="Wang L."/>
            <person name="Yang D."/>
            <person name="Xiang W."/>
        </authorList>
    </citation>
    <scope>NUCLEOTIDE SEQUENCE [LARGE SCALE GENOMIC DNA]</scope>
    <source>
        <strain evidence="6 7">NEAU-M9</strain>
    </source>
</reference>
<comment type="caution">
    <text evidence="6">The sequence shown here is derived from an EMBL/GenBank/DDBJ whole genome shotgun (WGS) entry which is preliminary data.</text>
</comment>
<feature type="region of interest" description="Disordered" evidence="4">
    <location>
        <begin position="260"/>
        <end position="286"/>
    </location>
</feature>
<protein>
    <submittedName>
        <fullName evidence="6">Substrate-binding domain-containing protein</fullName>
    </submittedName>
</protein>
<keyword evidence="2" id="KW-0238">DNA-binding</keyword>
<dbReference type="CDD" id="cd06267">
    <property type="entry name" value="PBP1_LacI_sugar_binding-like"/>
    <property type="match status" value="1"/>
</dbReference>
<evidence type="ECO:0000259" key="5">
    <source>
        <dbReference type="Pfam" id="PF13377"/>
    </source>
</evidence>
<dbReference type="Proteomes" id="UP001519863">
    <property type="component" value="Unassembled WGS sequence"/>
</dbReference>
<dbReference type="SUPFAM" id="SSF53822">
    <property type="entry name" value="Periplasmic binding protein-like I"/>
    <property type="match status" value="1"/>
</dbReference>
<dbReference type="EMBL" id="JAHXZI010000001">
    <property type="protein sequence ID" value="MBW6432831.1"/>
    <property type="molecule type" value="Genomic_DNA"/>
</dbReference>
<dbReference type="PANTHER" id="PTHR30146">
    <property type="entry name" value="LACI-RELATED TRANSCRIPTIONAL REPRESSOR"/>
    <property type="match status" value="1"/>
</dbReference>
<dbReference type="InterPro" id="IPR028082">
    <property type="entry name" value="Peripla_BP_I"/>
</dbReference>
<dbReference type="PANTHER" id="PTHR30146:SF109">
    <property type="entry name" value="HTH-TYPE TRANSCRIPTIONAL REGULATOR GALS"/>
    <property type="match status" value="1"/>
</dbReference>
<evidence type="ECO:0000256" key="2">
    <source>
        <dbReference type="ARBA" id="ARBA00023125"/>
    </source>
</evidence>
<dbReference type="InterPro" id="IPR046335">
    <property type="entry name" value="LacI/GalR-like_sensor"/>
</dbReference>
<evidence type="ECO:0000313" key="6">
    <source>
        <dbReference type="EMBL" id="MBW6432831.1"/>
    </source>
</evidence>
<organism evidence="6 7">
    <name type="scientific">Actinoplanes hulinensis</name>
    <dbReference type="NCBI Taxonomy" id="1144547"/>
    <lineage>
        <taxon>Bacteria</taxon>
        <taxon>Bacillati</taxon>
        <taxon>Actinomycetota</taxon>
        <taxon>Actinomycetes</taxon>
        <taxon>Micromonosporales</taxon>
        <taxon>Micromonosporaceae</taxon>
        <taxon>Actinoplanes</taxon>
    </lineage>
</organism>
<feature type="domain" description="Transcriptional regulator LacI/GalR-like sensor" evidence="5">
    <location>
        <begin position="126"/>
        <end position="279"/>
    </location>
</feature>
<evidence type="ECO:0000256" key="3">
    <source>
        <dbReference type="ARBA" id="ARBA00023163"/>
    </source>
</evidence>
<keyword evidence="1" id="KW-0805">Transcription regulation</keyword>
<dbReference type="Pfam" id="PF13377">
    <property type="entry name" value="Peripla_BP_3"/>
    <property type="match status" value="1"/>
</dbReference>
<proteinExistence type="predicted"/>
<evidence type="ECO:0000256" key="4">
    <source>
        <dbReference type="SAM" id="MobiDB-lite"/>
    </source>
</evidence>
<gene>
    <name evidence="6" type="ORF">KZ829_03630</name>
</gene>
<name>A0ABS7AWQ5_9ACTN</name>
<dbReference type="Gene3D" id="3.40.50.2300">
    <property type="match status" value="2"/>
</dbReference>
<keyword evidence="3" id="KW-0804">Transcription</keyword>
<keyword evidence="7" id="KW-1185">Reference proteome</keyword>